<feature type="transmembrane region" description="Helical" evidence="1">
    <location>
        <begin position="221"/>
        <end position="243"/>
    </location>
</feature>
<feature type="transmembrane region" description="Helical" evidence="1">
    <location>
        <begin position="258"/>
        <end position="277"/>
    </location>
</feature>
<dbReference type="PANTHER" id="PTHR35184">
    <property type="entry name" value="YALI0C10208P"/>
    <property type="match status" value="1"/>
</dbReference>
<dbReference type="OrthoDB" id="3357002at2759"/>
<feature type="transmembrane region" description="Helical" evidence="1">
    <location>
        <begin position="140"/>
        <end position="165"/>
    </location>
</feature>
<evidence type="ECO:0000313" key="3">
    <source>
        <dbReference type="Proteomes" id="UP000006753"/>
    </source>
</evidence>
<dbReference type="EMBL" id="JH921430">
    <property type="protein sequence ID" value="EKD20187.1"/>
    <property type="molecule type" value="Genomic_DNA"/>
</dbReference>
<dbReference type="GeneID" id="18758074"/>
<keyword evidence="3" id="KW-1185">Reference proteome</keyword>
<feature type="transmembrane region" description="Helical" evidence="1">
    <location>
        <begin position="65"/>
        <end position="90"/>
    </location>
</feature>
<dbReference type="InterPro" id="IPR021460">
    <property type="entry name" value="DUF3112"/>
</dbReference>
<dbReference type="RefSeq" id="XP_007290028.1">
    <property type="nucleotide sequence ID" value="XM_007289966.1"/>
</dbReference>
<evidence type="ECO:0000313" key="2">
    <source>
        <dbReference type="EMBL" id="EKD20187.1"/>
    </source>
</evidence>
<evidence type="ECO:0000256" key="1">
    <source>
        <dbReference type="SAM" id="Phobius"/>
    </source>
</evidence>
<feature type="transmembrane region" description="Helical" evidence="1">
    <location>
        <begin position="96"/>
        <end position="119"/>
    </location>
</feature>
<dbReference type="eggNOG" id="ENOG502QS69">
    <property type="taxonomic scope" value="Eukaryota"/>
</dbReference>
<dbReference type="AlphaFoldDB" id="K1X545"/>
<organism evidence="2 3">
    <name type="scientific">Marssonina brunnea f. sp. multigermtubi (strain MB_m1)</name>
    <name type="common">Marssonina leaf spot fungus</name>
    <dbReference type="NCBI Taxonomy" id="1072389"/>
    <lineage>
        <taxon>Eukaryota</taxon>
        <taxon>Fungi</taxon>
        <taxon>Dikarya</taxon>
        <taxon>Ascomycota</taxon>
        <taxon>Pezizomycotina</taxon>
        <taxon>Leotiomycetes</taxon>
        <taxon>Helotiales</taxon>
        <taxon>Drepanopezizaceae</taxon>
        <taxon>Drepanopeziza</taxon>
    </lineage>
</organism>
<keyword evidence="1" id="KW-0812">Transmembrane</keyword>
<dbReference type="STRING" id="1072389.K1X545"/>
<protein>
    <submittedName>
        <fullName evidence="2">Uncharacterized protein</fullName>
    </submittedName>
</protein>
<feature type="transmembrane region" description="Helical" evidence="1">
    <location>
        <begin position="177"/>
        <end position="201"/>
    </location>
</feature>
<proteinExistence type="predicted"/>
<keyword evidence="1" id="KW-0472">Membrane</keyword>
<keyword evidence="1" id="KW-1133">Transmembrane helix</keyword>
<dbReference type="OMA" id="GHYSAYM"/>
<reference evidence="2 3" key="1">
    <citation type="journal article" date="2012" name="BMC Genomics">
        <title>Sequencing the genome of Marssonina brunnea reveals fungus-poplar co-evolution.</title>
        <authorList>
            <person name="Zhu S."/>
            <person name="Cao Y.-Z."/>
            <person name="Jiang C."/>
            <person name="Tan B.-Y."/>
            <person name="Wang Z."/>
            <person name="Feng S."/>
            <person name="Zhang L."/>
            <person name="Su X.-H."/>
            <person name="Brejova B."/>
            <person name="Vinar T."/>
            <person name="Xu M."/>
            <person name="Wang M.-X."/>
            <person name="Zhang S.-G."/>
            <person name="Huang M.-R."/>
            <person name="Wu R."/>
            <person name="Zhou Y."/>
        </authorList>
    </citation>
    <scope>NUCLEOTIDE SEQUENCE [LARGE SCALE GENOMIC DNA]</scope>
    <source>
        <strain evidence="2 3">MB_m1</strain>
    </source>
</reference>
<dbReference type="Pfam" id="PF11309">
    <property type="entry name" value="DUF3112"/>
    <property type="match status" value="1"/>
</dbReference>
<feature type="transmembrane region" description="Helical" evidence="1">
    <location>
        <begin position="34"/>
        <end position="53"/>
    </location>
</feature>
<sequence length="422" mass="47159">MSIDIRAALGRRASGPFKAQGAVLGGIPNATLDVPITVVFLMLFLIGGAFHFYTHEINRKRQHKFHLSALMFDFCLVRTITCTLRIVWTFKPDNNSLVLTAMIFENAGAVVLFAVNVIFTQRIIRALHPDFGWKPFLNTFFLFIISSVPFIIVYNITFTVVSSYSQSAVVEIVVHGFLLFGLSYSLVLSIIPILFIVPALFVPRSIPIERFAHGRFRSKIAILLISTVLLFAGAIVRLISAVLKNPASNPGAIESESVFYITGFTSEIIVVILYAVLRIDRRFWVPDGAKGPGDYNRVQRGEGEKSYQDLKSPYGHYSAYMDMSSACGSPKSPGRETQAWFGEANLITKPTREEVRTVIHSLGFPAETVGMPMDCGDDEEILLYAFRVKKLAREQTPKMVLRQSGRNSYWSVDTACEQQSMM</sequence>
<name>K1X545_MARBU</name>
<accession>K1X545</accession>
<dbReference type="InParanoid" id="K1X545"/>
<dbReference type="KEGG" id="mbe:MBM_02139"/>
<dbReference type="Proteomes" id="UP000006753">
    <property type="component" value="Unassembled WGS sequence"/>
</dbReference>
<dbReference type="PANTHER" id="PTHR35184:SF1">
    <property type="entry name" value="INTEGRAL MEMBRANE PROTEIN"/>
    <property type="match status" value="1"/>
</dbReference>
<dbReference type="HOGENOM" id="CLU_024263_3_1_1"/>
<gene>
    <name evidence="2" type="ORF">MBM_02139</name>
</gene>